<protein>
    <recommendedName>
        <fullName evidence="5">MAM domain-containing protein</fullName>
    </recommendedName>
</protein>
<dbReference type="Pfam" id="PF13585">
    <property type="entry name" value="CHU_C"/>
    <property type="match status" value="1"/>
</dbReference>
<evidence type="ECO:0000259" key="1">
    <source>
        <dbReference type="Pfam" id="PF01345"/>
    </source>
</evidence>
<dbReference type="InterPro" id="IPR047589">
    <property type="entry name" value="DUF11_rpt"/>
</dbReference>
<dbReference type="InterPro" id="IPR025667">
    <property type="entry name" value="SprB_repeat"/>
</dbReference>
<dbReference type="EMBL" id="MQVX01000001">
    <property type="protein sequence ID" value="PQJ15670.1"/>
    <property type="molecule type" value="Genomic_DNA"/>
</dbReference>
<feature type="domain" description="DUF11" evidence="1">
    <location>
        <begin position="554"/>
        <end position="668"/>
    </location>
</feature>
<keyword evidence="4" id="KW-1185">Reference proteome</keyword>
<dbReference type="OrthoDB" id="607469at2"/>
<dbReference type="Pfam" id="PF13573">
    <property type="entry name" value="SprB"/>
    <property type="match status" value="4"/>
</dbReference>
<dbReference type="Pfam" id="PF17517">
    <property type="entry name" value="IgGFc_binding"/>
    <property type="match status" value="1"/>
</dbReference>
<evidence type="ECO:0000259" key="2">
    <source>
        <dbReference type="Pfam" id="PF17517"/>
    </source>
</evidence>
<evidence type="ECO:0008006" key="5">
    <source>
        <dbReference type="Google" id="ProtNLM"/>
    </source>
</evidence>
<organism evidence="3 4">
    <name type="scientific">Aureicoccus marinus</name>
    <dbReference type="NCBI Taxonomy" id="754435"/>
    <lineage>
        <taxon>Bacteria</taxon>
        <taxon>Pseudomonadati</taxon>
        <taxon>Bacteroidota</taxon>
        <taxon>Flavobacteriia</taxon>
        <taxon>Flavobacteriales</taxon>
        <taxon>Flavobacteriaceae</taxon>
        <taxon>Aureicoccus</taxon>
    </lineage>
</organism>
<comment type="caution">
    <text evidence="3">The sequence shown here is derived from an EMBL/GenBank/DDBJ whole genome shotgun (WGS) entry which is preliminary data.</text>
</comment>
<dbReference type="Pfam" id="PF01345">
    <property type="entry name" value="DUF11"/>
    <property type="match status" value="1"/>
</dbReference>
<dbReference type="Proteomes" id="UP000239366">
    <property type="component" value="Unassembled WGS sequence"/>
</dbReference>
<dbReference type="NCBIfam" id="TIGR01451">
    <property type="entry name" value="B_ant_repeat"/>
    <property type="match status" value="2"/>
</dbReference>
<evidence type="ECO:0000313" key="3">
    <source>
        <dbReference type="EMBL" id="PQJ15670.1"/>
    </source>
</evidence>
<sequence>MGFLLRRKFISPKIALLGLFLFLFTSALQAQLSDLHYLPPLKQGKNNAAIQQQAIHLSTPEPNPFVVNVYQGTNTTPVASYTISNTAPTVHSVPDGDNNITLVTNANTGYVLTNSGLRFESPAGFRFYVNYRGVSSAQAASLTSKGRVAIGTRFKWGGLPNLGAHNSKSNTLGIMATEDNTTVQLYGYDPDCQFRQGSNAGGITDDTYTITLNANETFVFETYLAQSPVAHIDGWIGSTVESDKPIVISNGGLNTGRQAGKGNRDAAIDQPVPENRLGKEYLFIRANGTNATEFPLIIATQDNTDVFVAGSPTPFATLNSGDYVEIPGTYYSSQTAGANMYVRSSKDVYAYQSMAGATQVYTHGLNFVAPVNCLLPDVMDNIPDITNMAGTTLDGGVTITASTTTPEANIRVFDSNGAVTLPAPVFAAGTPDWKTYYIPNLQGNVSVQSSGPIAVGFVGVNGARGVAGYFSGFDTVPVVNLEIIGSSGCFVGSKILEATGNFDAYQWYGDGQLIPGANGSSYSPTIAGDYFVRGTKGPCTYDSQSITALYCVPDIAVNKTVDKTEIIEGETATFTIRARNLGVDPVTNLQFTDNIPAGLTLVNAFTIHGTWSGNTWNVGTLNGGETAELELEVRADEIDILPLISVVNKVTHTQDQVDDNLTEDHPSAGITIHNDSDNDGVIDTADVDDDNDGIYDVDECIGLAFNVTNGDSHSSTTMTATNYLIVDIFSLDNSFNLNINGNDVAGEIQFQLSLAGNKARFADGYMYGENGIPNIWSISGSNGTPILRVVINEAGEFQLFGSRSSNGPLEAMTLDTPPSPITWNGSGNNTVILDQAVVGPTNLRGVLLTTGCDTDGDGIPDQLDLDSDGDGCSDANEFYKDANADGNDGGEYGFGTPGVNADGSVSTASYVPVVAPQIVLTNTTEDLGGVDITGQGVNLGQTIEYVLRFQNVGDDAASNYTIQNTLPANVVLDNINLVNASGVSYTYDVATRLITLTIPDGLVEIGDPEYTIRIMVTISDNCSNFIDACSGTLENQAFSYYNGVVNTNTFSDDPASNPVSNCIPLAASASNTLLDDLSSCSTARTVQLCGDDVILSAGNGFSGYIWYLDTNNNQQIDAGDTVLNDGDPDSDPSTLLVTDIGFYMVAKEGGVSCPDQEEFILAERFGTTQTNPVIDYFNQVNADANPDNDLQGEIVSCSVDGDLLPKIFLCGQNDEATIQLGITDADSIVWEKLDEGSCTDAGDDCANKNGSCVWNNLATQNTLTITEAGKYRVVINYQNGCFSRFYFNVFQNELDINYTSSDIFCTTPGNIRITNLGSGYGFQLINAGDNSVVVPFSANNGPNFDLTQSGTYKVQVSPLDPTTGNPLPNSCVFETEDIGILERDYQVTISTTPADCNQLGTVDVQALNVLPNYNFELRLDDGSNGGLGSLVDSQLASPDNRHIFTNVNPGNYLVLSTTEDGCTDTQSVVVNEIPEITLSALTTANITCTSGTVNLTPGGGQPAPDYLFAIWSKDGTPLYTDAASIPAGDFQTNTNFVFGYRGNPAVYYPGEAGEYVFLVMDSNGCYALSNVVEVQEPGALNVSGTNTPILCADSSTASLTVSVTGGNAPYQYSLDGTTFQSSDTFVNLAAGTYTITVMDSTGTPGAECTQTIEYTIDQPQALTASPAITETESCSTGTGALVKILNVHGGQAPYEYSFDGGSSFGNNNSAYLLSGTYQLAVRDALGCSENLSIVVPNLPVDPSLSTAVDYNCDGTGNLTVSSTNTTDFSYTYSLNGTLNTPVDNAVFTNLAPGNHTLTVGYSSTITPDQSRLFLEDFGAGPTTDNIDVGPGYCYEPQDGSITPCNYGPAGILVNGEYTVTSFVTNPITGWLSPNDHTGLTNGRFLAIDVSTTHGNNNILWARRNVEVLPNREISLSFYAYNMLRSTANGNNPDILIELLDNTGTVISSATTGDVPKNTNADDWYNYTFTFDPGANTQVDIVLRTNLDSDFGNDLVLDDIEASQIPEVCPSTQDIAIVVEANQEFAAQLLASNDPSCNGGTDGSIRFEVNNFNPVDGFEYSLDGGTNWILSMSSPVTTSASLVAGSYTVDVRKANDTSCTASISTNLSEPNALATTLNMTEQYTCFNTGATLEATATGGTPGYEYQLETSGGTIVAAYQSSPLFTGIADGDYLVRVRDANSCEGLLGTAVTVTAPQTVVYDLSATSCYDGLNNGTVSVNVTGGNGGYTFRINGGAWISPSPATATTHTFTGLSNGIYTIEVTDQFNCTVPAQSITIEDQILAQVDVTPVSACADGSILVTPSGGDGNYVYAFLPTGTTVSNSDFGPTNSFSVANAAAGDYEVYVRDDNGNAPVCQYSETVTVDPAVPLTITATPTDPECFGGTGDIVVNVTSGLAPFTYTLVDITNGGAADQTQTGVMSTTNNYFNLQAGDYDITVTDALGCSQTITTVSIVEPAELTATVDGITPASCTGNINDFGFGFSGYPASLGTIEFSADGGATWIGDNSAPGTSDQFTGYISGQTVYPSMRTVDGLGNTICQTDLAPFIIPFPLDDLDITILPIIVNCDELQVTVRGQNGTGPYEYTYSEDPANFNPAAPADHPWTAPLPLGSTYTFPNLVPGRTYTFYVRDAVGCIRQSNVNVNDIITNPMEITADYSPSCSGANNGSITYTITDTDGSTEPEMNWTLYSLAGTVVANSGGNVPYSTTVTVTGLSPDEYHIEVVQIDSGGNPQCISGSENLLLEELDPITANLSVIQDISCENPGYISVDNIQGGGGTFTYTVTGPAPFVTITGTADNPIAIPANSPAGTYNVDIQDQYGCSASLGGIALNLSPNPTIDAVAIDNCGGAAQVQVTASSASATILYSIDGGINFVNNGGLFTNVEAGTYTLFIRDGNGCTDSQAITVHPTLQVTASLVTLLGCTVDAEIAIEVSAGSGSYDYEITDGSGTVISRQALPTPSFIQAVSNAETYTVTIYDNGTSGPQCSRSFTVVVPPAIQPDFTENHSDVSCLGASDGSIRLSEINNGNNPLNYSISPVAGTFDAATNSFINLPAGTYTVSGTGPNGCTTDITNIVINEPSAISVSANVTPFECSSDNTANNAEVSVDLGSLSGGSDTFVRFDFVDNGSGTVLQSGSSSTLNFTDFAGVDLAIYVYDDQGCIGTTTATVPAFDEIQSSSITVTQTLGCTNSGESIRIDISSALTNYGSDPANYQFRELPSVSFQASNTFNNLQVGTHSFVAHNINTGCEVVLTHTVSDPNTFDLEVEKLADVVCYGDDGSIRLSITDANFSGGFSWDIYSTNGTPADRSDDGPPILSGSSATMGPTAPIAVPAGNYLVEVQQDGFPDCSQVRSFNITTPDAPITINTTEMSSVGCTDDQGSVQISPTGGEAPYSISIIHIPSGTRTDITNTNAHLFEGLSSGDYTVEITDALGCTHVFTNAFNFILPDPITASISATNLVCEGDQDASVTALEDPRNVSPIYRYELLSYNDASGAVLLNNSTPQGTGLFENLGAGYYSVRISDESNCVFETAIVQIVDPTDVRGQLTKTQELSCTSDAELLLTATGGTGPYTWSTDGITFNAMNETAGIGTHVFGNVGVGTYSYYLRDSFNCTSIISNELRIEAVPALTLDIDTSAAFINCNGDSTALISAEADGGLGNYQYSLFADASMATTIRPAQSSGIFTDLPPGTYYVHVQSVDCETLSSVIEISQPAPLDVSVDITEISCQGNNNGAVQVNISGGSGDYQFAISPNLNQFDDQSLIEELGPGDYTVIAQDSNGCFEVIEFTLVEPQELQLTTSTSDEVCLGSGDGAISLSIVGGTAPYFTSLNSNTDADFHEGILDYSNLTSGTHVVFVRDSRGCESSEVVEINPGINLAAEARVTYYCDPTGSTEGRVDIIFEDPTVAANVLVGLDTTDPARMTLDNNFTNLSGGMHTITLLHSNGCMNTIDFEIEVFEPLQLQLEEAGINRIRTNIDGGSGNYQVYFNGGNPTTEREYIINSTGYYSVTVTDENGCSITQEIFMTFIDIEFQDYFTPDGDSKNDVWKPRNTENYPNMLIKIFDRYGREIYLINGNQDGWDGFYQSTKLPAGDYWYILKLQGETDQREFIGHFTLYR</sequence>
<dbReference type="InterPro" id="IPR026341">
    <property type="entry name" value="T9SS_type_B"/>
</dbReference>
<dbReference type="NCBIfam" id="TIGR04131">
    <property type="entry name" value="Bac_Flav_CTERM"/>
    <property type="match status" value="1"/>
</dbReference>
<accession>A0A2S7T6Y3</accession>
<proteinExistence type="predicted"/>
<evidence type="ECO:0000313" key="4">
    <source>
        <dbReference type="Proteomes" id="UP000239366"/>
    </source>
</evidence>
<feature type="domain" description="IgGFc-binding protein N-terminal" evidence="2">
    <location>
        <begin position="140"/>
        <end position="459"/>
    </location>
</feature>
<dbReference type="InterPro" id="IPR035234">
    <property type="entry name" value="IgGFc-bd_N"/>
</dbReference>
<dbReference type="Gene3D" id="2.60.120.260">
    <property type="entry name" value="Galactose-binding domain-like"/>
    <property type="match status" value="1"/>
</dbReference>
<dbReference type="InterPro" id="IPR001434">
    <property type="entry name" value="OmcB-like_DUF11"/>
</dbReference>
<reference evidence="4" key="1">
    <citation type="submission" date="2016-11" db="EMBL/GenBank/DDBJ databases">
        <title>Trade-off between light-utilization and light-protection in marine flavobacteria.</title>
        <authorList>
            <person name="Kumagai Y."/>
            <person name="Yoshizawa S."/>
            <person name="Kogure K."/>
        </authorList>
    </citation>
    <scope>NUCLEOTIDE SEQUENCE [LARGE SCALE GENOMIC DNA]</scope>
    <source>
        <strain evidence="4">SG-18</strain>
    </source>
</reference>
<gene>
    <name evidence="3" type="ORF">BST99_07960</name>
</gene>
<name>A0A2S7T6Y3_9FLAO</name>